<comment type="similarity">
    <text evidence="1">To bacterial alkanal monooxygenase alpha and beta chains.</text>
</comment>
<feature type="domain" description="Luciferase-like" evidence="2">
    <location>
        <begin position="10"/>
        <end position="303"/>
    </location>
</feature>
<name>C6C8W7_MUSP7</name>
<dbReference type="InterPro" id="IPR011251">
    <property type="entry name" value="Luciferase-like_dom"/>
</dbReference>
<gene>
    <name evidence="3" type="ordered locus">Dd703_0527</name>
</gene>
<evidence type="ECO:0000313" key="3">
    <source>
        <dbReference type="EMBL" id="ACS84338.1"/>
    </source>
</evidence>
<dbReference type="NCBIfam" id="TIGR03558">
    <property type="entry name" value="oxido_grp_1"/>
    <property type="match status" value="1"/>
</dbReference>
<dbReference type="PANTHER" id="PTHR30137">
    <property type="entry name" value="LUCIFERASE-LIKE MONOOXYGENASE"/>
    <property type="match status" value="1"/>
</dbReference>
<dbReference type="InterPro" id="IPR036661">
    <property type="entry name" value="Luciferase-like_sf"/>
</dbReference>
<dbReference type="PANTHER" id="PTHR30137:SF20">
    <property type="entry name" value="N-ACETYL-S-ALKYLCYSTEINE MONOOXYGENASE"/>
    <property type="match status" value="1"/>
</dbReference>
<dbReference type="eggNOG" id="COG2141">
    <property type="taxonomic scope" value="Bacteria"/>
</dbReference>
<dbReference type="EMBL" id="CP001654">
    <property type="protein sequence ID" value="ACS84338.1"/>
    <property type="molecule type" value="Genomic_DNA"/>
</dbReference>
<dbReference type="Pfam" id="PF00296">
    <property type="entry name" value="Bac_luciferase"/>
    <property type="match status" value="1"/>
</dbReference>
<accession>C6C8W7</accession>
<dbReference type="Gene3D" id="3.20.20.30">
    <property type="entry name" value="Luciferase-like domain"/>
    <property type="match status" value="1"/>
</dbReference>
<proteinExistence type="predicted"/>
<dbReference type="InterPro" id="IPR019949">
    <property type="entry name" value="CmoO-like"/>
</dbReference>
<evidence type="ECO:0000313" key="4">
    <source>
        <dbReference type="Proteomes" id="UP000002734"/>
    </source>
</evidence>
<dbReference type="STRING" id="579405.Dd703_0527"/>
<dbReference type="GO" id="GO:0005829">
    <property type="term" value="C:cytosol"/>
    <property type="evidence" value="ECO:0007669"/>
    <property type="project" value="TreeGrafter"/>
</dbReference>
<dbReference type="SUPFAM" id="SSF51679">
    <property type="entry name" value="Bacterial luciferase-like"/>
    <property type="match status" value="1"/>
</dbReference>
<organism evidence="3 4">
    <name type="scientific">Musicola paradisiaca (strain Ech703)</name>
    <name type="common">Dickeya paradisiaca</name>
    <name type="synonym">Dickeya dadantii</name>
    <dbReference type="NCBI Taxonomy" id="579405"/>
    <lineage>
        <taxon>Bacteria</taxon>
        <taxon>Pseudomonadati</taxon>
        <taxon>Pseudomonadota</taxon>
        <taxon>Gammaproteobacteria</taxon>
        <taxon>Enterobacterales</taxon>
        <taxon>Pectobacteriaceae</taxon>
        <taxon>Musicola</taxon>
    </lineage>
</organism>
<dbReference type="GO" id="GO:0016705">
    <property type="term" value="F:oxidoreductase activity, acting on paired donors, with incorporation or reduction of molecular oxygen"/>
    <property type="evidence" value="ECO:0007669"/>
    <property type="project" value="InterPro"/>
</dbReference>
<reference evidence="3" key="1">
    <citation type="submission" date="2009-06" db="EMBL/GenBank/DDBJ databases">
        <title>Complete sequence of Dickeya dadantii Ech703.</title>
        <authorList>
            <consortium name="US DOE Joint Genome Institute"/>
            <person name="Lucas S."/>
            <person name="Copeland A."/>
            <person name="Lapidus A."/>
            <person name="Glavina del Rio T."/>
            <person name="Dalin E."/>
            <person name="Tice H."/>
            <person name="Bruce D."/>
            <person name="Goodwin L."/>
            <person name="Pitluck S."/>
            <person name="Chertkov O."/>
            <person name="Brettin T."/>
            <person name="Detter J.C."/>
            <person name="Han C."/>
            <person name="Larimer F."/>
            <person name="Land M."/>
            <person name="Hauser L."/>
            <person name="Kyrpides N."/>
            <person name="Mikhailova N."/>
            <person name="Balakrishnan V."/>
            <person name="Glasner J."/>
            <person name="Perna N.T."/>
        </authorList>
    </citation>
    <scope>NUCLEOTIDE SEQUENCE [LARGE SCALE GENOMIC DNA]</scope>
    <source>
        <strain evidence="3">Ech703</strain>
    </source>
</reference>
<evidence type="ECO:0000259" key="2">
    <source>
        <dbReference type="Pfam" id="PF00296"/>
    </source>
</evidence>
<dbReference type="HOGENOM" id="CLU_027853_9_0_6"/>
<dbReference type="AlphaFoldDB" id="C6C8W7"/>
<dbReference type="RefSeq" id="WP_012764157.1">
    <property type="nucleotide sequence ID" value="NC_012880.1"/>
</dbReference>
<keyword evidence="4" id="KW-1185">Reference proteome</keyword>
<dbReference type="KEGG" id="dda:Dd703_0527"/>
<dbReference type="Proteomes" id="UP000002734">
    <property type="component" value="Chromosome"/>
</dbReference>
<sequence length="342" mass="37245">MNYRLSLLDQSPIAAGATAAAALAQTTSLARLAEAAGYHRFWVSEHHNSATLAGSAPEILAAWLLAHTRTIRIGSGGVMLQHYSPYKVAENFHLLSALAPDRVDLGVGKAPGGLPLSTRALQQEVDASRQLSFEDKLRQLNDFLVADAALPAVADDAVLQATPLPTVEPQRFLLGASPESARLAASLGWHFAFAGFIQSSETLLADALRAWHRERPAQAQTLLSLSVIVARTHEEARSLAQEQHNYRVYIDDRNPVNVLTQEMADAFVRQSGGGRHRIEKQARQVIYGTSDEVHRQLQAYHQRYGIDEFIIHTPVVDPKARLTSISELGCGIRSVTLSGALS</sequence>
<dbReference type="GO" id="GO:0004497">
    <property type="term" value="F:monooxygenase activity"/>
    <property type="evidence" value="ECO:0007669"/>
    <property type="project" value="UniProtKB-KW"/>
</dbReference>
<dbReference type="InterPro" id="IPR050766">
    <property type="entry name" value="Bact_Lucif_Oxidored"/>
</dbReference>
<protein>
    <submittedName>
        <fullName evidence="3">Luciferase-like monooxygenase</fullName>
    </submittedName>
</protein>
<evidence type="ECO:0000256" key="1">
    <source>
        <dbReference type="ARBA" id="ARBA00007789"/>
    </source>
</evidence>